<sequence>MTLASQIAKELNVRPQQVEATIALLDEGSTVPFIARYRKEVTGALDDSQLRLLAQRVEYLRDLQSRKQTILQSIQEQGKLTPQLKADIESADTKVRLEDLYLPFKQKRRTKAQIAREAGLAPLATRLLQQSGEAPLTLAKAYINPDHAINHPQDALDGAQQILIEQFAEEANLIETLRQWFWQNGQLHASVMRGKASDDSKFRDYYDHTEAVSRMPSHRALAVFRGQKGSELKISILPPEQEQSTPVETIKRFFSLPNGHSAQDQWLASTAELTWSQKLHKQLETDALRRLRETAEAEAIRVFGLNLKDLLLAAPAGQKITLGLDPGLRTGVKATVVDQTGKLLAYTTVFAHAPRNQWDESIHSLATLIKQHAVDLISIGNGTASRETEQLVKAINKHYPELTFTSIVVSEAGASVYSASELAAKEFPELDVTYRGAVSIARRLQDPLAELVKIDPKAIGVGQYQHDVDQKALAGALDSIVEDCVNHVGVDLNTASCELLVQVAGLNRTTAQNIIDYRDANGAFSDRKKLLKVPRLGAKAFEQCAGFLRIRNGKQALDNSAVHPEAYDLVDQMAHSVNTTSDQLIGNTALLSQIDRQRFISAQFGEYTVRDVLSELEKPGRDPRPEFKTATFADGVEKIADLEPGMQLEGVVTNVTNFGAFVDIGVHQDGLVHISALSDQFVKDPHTLVKTGDIVSVRVIDVDEARKRIALSMKSNADSTSHNRKAAPKTSTQSKRTYKKAPASKNASQQRSQHLGTGLADSLKAAGFKIK</sequence>
<dbReference type="CDD" id="cd05685">
    <property type="entry name" value="S1_Tex"/>
    <property type="match status" value="1"/>
</dbReference>
<accession>A0AAW7XH98</accession>
<dbReference type="EMBL" id="JAUOPG010000004">
    <property type="protein sequence ID" value="MDO6453410.1"/>
    <property type="molecule type" value="Genomic_DNA"/>
</dbReference>
<dbReference type="SMART" id="SM00316">
    <property type="entry name" value="S1"/>
    <property type="match status" value="1"/>
</dbReference>
<dbReference type="PANTHER" id="PTHR10724:SF10">
    <property type="entry name" value="S1 RNA-BINDING DOMAIN-CONTAINING PROTEIN 1"/>
    <property type="match status" value="1"/>
</dbReference>
<dbReference type="InterPro" id="IPR032639">
    <property type="entry name" value="Tex_YqgF"/>
</dbReference>
<dbReference type="SUPFAM" id="SSF158832">
    <property type="entry name" value="Tex N-terminal region-like"/>
    <property type="match status" value="1"/>
</dbReference>
<proteinExistence type="predicted"/>
<feature type="region of interest" description="Disordered" evidence="1">
    <location>
        <begin position="713"/>
        <end position="758"/>
    </location>
</feature>
<feature type="compositionally biased region" description="Polar residues" evidence="1">
    <location>
        <begin position="745"/>
        <end position="755"/>
    </location>
</feature>
<dbReference type="Gene3D" id="2.40.50.140">
    <property type="entry name" value="Nucleic acid-binding proteins"/>
    <property type="match status" value="1"/>
</dbReference>
<dbReference type="Pfam" id="PF09371">
    <property type="entry name" value="Tex_N"/>
    <property type="match status" value="1"/>
</dbReference>
<gene>
    <name evidence="3" type="ORF">Q4490_07515</name>
</gene>
<dbReference type="InterPro" id="IPR023323">
    <property type="entry name" value="Tex-like_dom_sf"/>
</dbReference>
<dbReference type="InterPro" id="IPR055179">
    <property type="entry name" value="Tex-like_central_region"/>
</dbReference>
<dbReference type="Pfam" id="PF00575">
    <property type="entry name" value="S1"/>
    <property type="match status" value="1"/>
</dbReference>
<dbReference type="InterPro" id="IPR044146">
    <property type="entry name" value="S1_Tex"/>
</dbReference>
<protein>
    <submittedName>
        <fullName evidence="3">Tex family protein</fullName>
    </submittedName>
</protein>
<dbReference type="InterPro" id="IPR012340">
    <property type="entry name" value="NA-bd_OB-fold"/>
</dbReference>
<dbReference type="Gene3D" id="3.30.420.140">
    <property type="entry name" value="YqgF/RNase H-like domain"/>
    <property type="match status" value="1"/>
</dbReference>
<dbReference type="Gene3D" id="1.10.150.310">
    <property type="entry name" value="Tex RuvX-like domain-like"/>
    <property type="match status" value="1"/>
</dbReference>
<reference evidence="3" key="1">
    <citation type="submission" date="2023-07" db="EMBL/GenBank/DDBJ databases">
        <title>Genome content predicts the carbon catabolic preferences of heterotrophic bacteria.</title>
        <authorList>
            <person name="Gralka M."/>
        </authorList>
    </citation>
    <scope>NUCLEOTIDE SEQUENCE</scope>
    <source>
        <strain evidence="3">I2M16</strain>
    </source>
</reference>
<dbReference type="InterPro" id="IPR003029">
    <property type="entry name" value="S1_domain"/>
</dbReference>
<dbReference type="PANTHER" id="PTHR10724">
    <property type="entry name" value="30S RIBOSOMAL PROTEIN S1"/>
    <property type="match status" value="1"/>
</dbReference>
<dbReference type="FunFam" id="1.10.10.650:FF:000001">
    <property type="entry name" value="S1 RNA-binding domain 1"/>
    <property type="match status" value="1"/>
</dbReference>
<dbReference type="Gene3D" id="1.10.3500.10">
    <property type="entry name" value="Tex N-terminal region-like"/>
    <property type="match status" value="1"/>
</dbReference>
<dbReference type="GO" id="GO:0006412">
    <property type="term" value="P:translation"/>
    <property type="evidence" value="ECO:0007669"/>
    <property type="project" value="TreeGrafter"/>
</dbReference>
<comment type="caution">
    <text evidence="3">The sequence shown here is derived from an EMBL/GenBank/DDBJ whole genome shotgun (WGS) entry which is preliminary data.</text>
</comment>
<dbReference type="SMART" id="SM00732">
    <property type="entry name" value="YqgFc"/>
    <property type="match status" value="1"/>
</dbReference>
<dbReference type="InterPro" id="IPR006641">
    <property type="entry name" value="YqgF/RNaseH-like_dom"/>
</dbReference>
<evidence type="ECO:0000259" key="2">
    <source>
        <dbReference type="PROSITE" id="PS50126"/>
    </source>
</evidence>
<dbReference type="FunFam" id="1.10.150.310:FF:000001">
    <property type="entry name" value="RNA-binding transcriptional accessory protein"/>
    <property type="match status" value="1"/>
</dbReference>
<dbReference type="GO" id="GO:0005829">
    <property type="term" value="C:cytosol"/>
    <property type="evidence" value="ECO:0007669"/>
    <property type="project" value="TreeGrafter"/>
</dbReference>
<dbReference type="Pfam" id="PF17674">
    <property type="entry name" value="HHH_9"/>
    <property type="match status" value="1"/>
</dbReference>
<dbReference type="GO" id="GO:0006139">
    <property type="term" value="P:nucleobase-containing compound metabolic process"/>
    <property type="evidence" value="ECO:0007669"/>
    <property type="project" value="InterPro"/>
</dbReference>
<dbReference type="InterPro" id="IPR037027">
    <property type="entry name" value="YqgF/RNaseH-like_dom_sf"/>
</dbReference>
<evidence type="ECO:0000313" key="3">
    <source>
        <dbReference type="EMBL" id="MDO6453410.1"/>
    </source>
</evidence>
<feature type="domain" description="S1 motif" evidence="2">
    <location>
        <begin position="645"/>
        <end position="714"/>
    </location>
</feature>
<dbReference type="GO" id="GO:0003735">
    <property type="term" value="F:structural constituent of ribosome"/>
    <property type="evidence" value="ECO:0007669"/>
    <property type="project" value="TreeGrafter"/>
</dbReference>
<name>A0AAW7XH98_9GAMM</name>
<dbReference type="SUPFAM" id="SSF47781">
    <property type="entry name" value="RuvA domain 2-like"/>
    <property type="match status" value="2"/>
</dbReference>
<dbReference type="AlphaFoldDB" id="A0AAW7XH98"/>
<dbReference type="Gene3D" id="1.10.10.650">
    <property type="entry name" value="RuvA domain 2-like"/>
    <property type="match status" value="1"/>
</dbReference>
<dbReference type="FunFam" id="3.30.420.140:FF:000001">
    <property type="entry name" value="RNA-binding transcriptional accessory protein"/>
    <property type="match status" value="1"/>
</dbReference>
<dbReference type="PROSITE" id="PS50126">
    <property type="entry name" value="S1"/>
    <property type="match status" value="1"/>
</dbReference>
<dbReference type="SUPFAM" id="SSF53098">
    <property type="entry name" value="Ribonuclease H-like"/>
    <property type="match status" value="1"/>
</dbReference>
<organism evidence="3 4">
    <name type="scientific">Neptunomonas phycophila</name>
    <dbReference type="NCBI Taxonomy" id="1572645"/>
    <lineage>
        <taxon>Bacteria</taxon>
        <taxon>Pseudomonadati</taxon>
        <taxon>Pseudomonadota</taxon>
        <taxon>Gammaproteobacteria</taxon>
        <taxon>Oceanospirillales</taxon>
        <taxon>Oceanospirillaceae</taxon>
        <taxon>Neptunomonas</taxon>
    </lineage>
</organism>
<dbReference type="InterPro" id="IPR012337">
    <property type="entry name" value="RNaseH-like_sf"/>
</dbReference>
<dbReference type="Pfam" id="PF16921">
    <property type="entry name" value="Tex_YqgF"/>
    <property type="match status" value="1"/>
</dbReference>
<dbReference type="InterPro" id="IPR050437">
    <property type="entry name" value="Ribos_protein_bS1-like"/>
</dbReference>
<evidence type="ECO:0000256" key="1">
    <source>
        <dbReference type="SAM" id="MobiDB-lite"/>
    </source>
</evidence>
<dbReference type="RefSeq" id="WP_303549646.1">
    <property type="nucleotide sequence ID" value="NZ_JAUOPG010000004.1"/>
</dbReference>
<dbReference type="InterPro" id="IPR023319">
    <property type="entry name" value="Tex-like_HTH_dom_sf"/>
</dbReference>
<dbReference type="Proteomes" id="UP001169862">
    <property type="component" value="Unassembled WGS sequence"/>
</dbReference>
<dbReference type="Pfam" id="PF22706">
    <property type="entry name" value="Tex_central_region"/>
    <property type="match status" value="1"/>
</dbReference>
<dbReference type="InterPro" id="IPR018974">
    <property type="entry name" value="Tex-like_N"/>
</dbReference>
<dbReference type="InterPro" id="IPR010994">
    <property type="entry name" value="RuvA_2-like"/>
</dbReference>
<dbReference type="InterPro" id="IPR041692">
    <property type="entry name" value="HHH_9"/>
</dbReference>
<dbReference type="Pfam" id="PF12836">
    <property type="entry name" value="HHH_3"/>
    <property type="match status" value="1"/>
</dbReference>
<dbReference type="GO" id="GO:0003729">
    <property type="term" value="F:mRNA binding"/>
    <property type="evidence" value="ECO:0007669"/>
    <property type="project" value="UniProtKB-ARBA"/>
</dbReference>
<dbReference type="SUPFAM" id="SSF50249">
    <property type="entry name" value="Nucleic acid-binding proteins"/>
    <property type="match status" value="1"/>
</dbReference>
<dbReference type="FunFam" id="2.40.50.140:FF:000051">
    <property type="entry name" value="RNA-binding transcriptional accessory protein"/>
    <property type="match status" value="1"/>
</dbReference>
<evidence type="ECO:0000313" key="4">
    <source>
        <dbReference type="Proteomes" id="UP001169862"/>
    </source>
</evidence>